<name>A0AAW2MY54_SESRA</name>
<dbReference type="AlphaFoldDB" id="A0AAW2MY54"/>
<reference evidence="1" key="2">
    <citation type="journal article" date="2024" name="Plant">
        <title>Genomic evolution and insights into agronomic trait innovations of Sesamum species.</title>
        <authorList>
            <person name="Miao H."/>
            <person name="Wang L."/>
            <person name="Qu L."/>
            <person name="Liu H."/>
            <person name="Sun Y."/>
            <person name="Le M."/>
            <person name="Wang Q."/>
            <person name="Wei S."/>
            <person name="Zheng Y."/>
            <person name="Lin W."/>
            <person name="Duan Y."/>
            <person name="Cao H."/>
            <person name="Xiong S."/>
            <person name="Wang X."/>
            <person name="Wei L."/>
            <person name="Li C."/>
            <person name="Ma Q."/>
            <person name="Ju M."/>
            <person name="Zhao R."/>
            <person name="Li G."/>
            <person name="Mu C."/>
            <person name="Tian Q."/>
            <person name="Mei H."/>
            <person name="Zhang T."/>
            <person name="Gao T."/>
            <person name="Zhang H."/>
        </authorList>
    </citation>
    <scope>NUCLEOTIDE SEQUENCE</scope>
    <source>
        <strain evidence="1">G02</strain>
    </source>
</reference>
<comment type="caution">
    <text evidence="1">The sequence shown here is derived from an EMBL/GenBank/DDBJ whole genome shotgun (WGS) entry which is preliminary data.</text>
</comment>
<evidence type="ECO:0000313" key="1">
    <source>
        <dbReference type="EMBL" id="KAL0336662.1"/>
    </source>
</evidence>
<gene>
    <name evidence="1" type="ORF">Sradi_4878100</name>
</gene>
<dbReference type="EMBL" id="JACGWJ010000021">
    <property type="protein sequence ID" value="KAL0336662.1"/>
    <property type="molecule type" value="Genomic_DNA"/>
</dbReference>
<reference evidence="1" key="1">
    <citation type="submission" date="2020-06" db="EMBL/GenBank/DDBJ databases">
        <authorList>
            <person name="Li T."/>
            <person name="Hu X."/>
            <person name="Zhang T."/>
            <person name="Song X."/>
            <person name="Zhang H."/>
            <person name="Dai N."/>
            <person name="Sheng W."/>
            <person name="Hou X."/>
            <person name="Wei L."/>
        </authorList>
    </citation>
    <scope>NUCLEOTIDE SEQUENCE</scope>
    <source>
        <strain evidence="1">G02</strain>
        <tissue evidence="1">Leaf</tissue>
    </source>
</reference>
<sequence length="71" mass="7703">MGEIAKLRRKAACRRDSQATCDKGGQVVGRRLYSRYAWPDTCWNKSQWPIDGGATAEAGAGWCLAAAVSLD</sequence>
<organism evidence="1">
    <name type="scientific">Sesamum radiatum</name>
    <name type="common">Black benniseed</name>
    <dbReference type="NCBI Taxonomy" id="300843"/>
    <lineage>
        <taxon>Eukaryota</taxon>
        <taxon>Viridiplantae</taxon>
        <taxon>Streptophyta</taxon>
        <taxon>Embryophyta</taxon>
        <taxon>Tracheophyta</taxon>
        <taxon>Spermatophyta</taxon>
        <taxon>Magnoliopsida</taxon>
        <taxon>eudicotyledons</taxon>
        <taxon>Gunneridae</taxon>
        <taxon>Pentapetalae</taxon>
        <taxon>asterids</taxon>
        <taxon>lamiids</taxon>
        <taxon>Lamiales</taxon>
        <taxon>Pedaliaceae</taxon>
        <taxon>Sesamum</taxon>
    </lineage>
</organism>
<accession>A0AAW2MY54</accession>
<proteinExistence type="predicted"/>
<protein>
    <submittedName>
        <fullName evidence="1">Uncharacterized protein</fullName>
    </submittedName>
</protein>